<evidence type="ECO:0000259" key="1">
    <source>
        <dbReference type="PROSITE" id="PS50879"/>
    </source>
</evidence>
<dbReference type="AlphaFoldDB" id="A0AA39RSL3"/>
<sequence length="226" mass="25637">MVFSICLSLRECKAKIAFLCKLCHGYVFPNSDVSVFISLGIKPSLVRASKILPVIWSVPPYGWFKINTDGLSKGNPGQSACGGIIRICHGVFHGCFAMPLGSRTTFFFELMAIILAIEIASKKGWNNVWIESDSLSAINCFQSNDFLPYWELYSRWMDCKFRLHNMQVKFSHTFCEGNRVADCLANLGLQSSELIFWDHPPVEIQLVCRFMGFPLLPFFLMYSFEG</sequence>
<dbReference type="InterPro" id="IPR002156">
    <property type="entry name" value="RNaseH_domain"/>
</dbReference>
<dbReference type="CDD" id="cd06222">
    <property type="entry name" value="RNase_H_like"/>
    <property type="match status" value="1"/>
</dbReference>
<gene>
    <name evidence="2" type="ORF">LWI29_031278</name>
</gene>
<evidence type="ECO:0000313" key="2">
    <source>
        <dbReference type="EMBL" id="KAK0577320.1"/>
    </source>
</evidence>
<dbReference type="GO" id="GO:0004523">
    <property type="term" value="F:RNA-DNA hybrid ribonuclease activity"/>
    <property type="evidence" value="ECO:0007669"/>
    <property type="project" value="InterPro"/>
</dbReference>
<dbReference type="InterPro" id="IPR053151">
    <property type="entry name" value="RNase_H-like"/>
</dbReference>
<dbReference type="Gene3D" id="3.30.420.10">
    <property type="entry name" value="Ribonuclease H-like superfamily/Ribonuclease H"/>
    <property type="match status" value="1"/>
</dbReference>
<dbReference type="Proteomes" id="UP001168877">
    <property type="component" value="Unassembled WGS sequence"/>
</dbReference>
<dbReference type="PROSITE" id="PS50879">
    <property type="entry name" value="RNASE_H_1"/>
    <property type="match status" value="1"/>
</dbReference>
<dbReference type="InterPro" id="IPR044730">
    <property type="entry name" value="RNase_H-like_dom_plant"/>
</dbReference>
<comment type="caution">
    <text evidence="2">The sequence shown here is derived from an EMBL/GenBank/DDBJ whole genome shotgun (WGS) entry which is preliminary data.</text>
</comment>
<keyword evidence="3" id="KW-1185">Reference proteome</keyword>
<dbReference type="GO" id="GO:0003676">
    <property type="term" value="F:nucleic acid binding"/>
    <property type="evidence" value="ECO:0007669"/>
    <property type="project" value="InterPro"/>
</dbReference>
<reference evidence="2" key="1">
    <citation type="journal article" date="2022" name="Plant J.">
        <title>Strategies of tolerance reflected in two North American maple genomes.</title>
        <authorList>
            <person name="McEvoy S.L."/>
            <person name="Sezen U.U."/>
            <person name="Trouern-Trend A."/>
            <person name="McMahon S.M."/>
            <person name="Schaberg P.G."/>
            <person name="Yang J."/>
            <person name="Wegrzyn J.L."/>
            <person name="Swenson N.G."/>
        </authorList>
    </citation>
    <scope>NUCLEOTIDE SEQUENCE</scope>
    <source>
        <strain evidence="2">NS2018</strain>
    </source>
</reference>
<protein>
    <recommendedName>
        <fullName evidence="1">RNase H type-1 domain-containing protein</fullName>
    </recommendedName>
</protein>
<dbReference type="EMBL" id="JAUESC010000386">
    <property type="protein sequence ID" value="KAK0577320.1"/>
    <property type="molecule type" value="Genomic_DNA"/>
</dbReference>
<accession>A0AA39RSL3</accession>
<dbReference type="InterPro" id="IPR012337">
    <property type="entry name" value="RNaseH-like_sf"/>
</dbReference>
<dbReference type="PANTHER" id="PTHR47723:SF23">
    <property type="entry name" value="REVERSE TRANSCRIPTASE-LIKE PROTEIN"/>
    <property type="match status" value="1"/>
</dbReference>
<feature type="domain" description="RNase H type-1" evidence="1">
    <location>
        <begin position="60"/>
        <end position="190"/>
    </location>
</feature>
<dbReference type="InterPro" id="IPR036397">
    <property type="entry name" value="RNaseH_sf"/>
</dbReference>
<name>A0AA39RSL3_ACESA</name>
<proteinExistence type="predicted"/>
<dbReference type="PANTHER" id="PTHR47723">
    <property type="entry name" value="OS05G0353850 PROTEIN"/>
    <property type="match status" value="1"/>
</dbReference>
<reference evidence="2" key="2">
    <citation type="submission" date="2023-06" db="EMBL/GenBank/DDBJ databases">
        <authorList>
            <person name="Swenson N.G."/>
            <person name="Wegrzyn J.L."/>
            <person name="Mcevoy S.L."/>
        </authorList>
    </citation>
    <scope>NUCLEOTIDE SEQUENCE</scope>
    <source>
        <strain evidence="2">NS2018</strain>
        <tissue evidence="2">Leaf</tissue>
    </source>
</reference>
<dbReference type="Pfam" id="PF13456">
    <property type="entry name" value="RVT_3"/>
    <property type="match status" value="1"/>
</dbReference>
<dbReference type="SUPFAM" id="SSF53098">
    <property type="entry name" value="Ribonuclease H-like"/>
    <property type="match status" value="1"/>
</dbReference>
<evidence type="ECO:0000313" key="3">
    <source>
        <dbReference type="Proteomes" id="UP001168877"/>
    </source>
</evidence>
<organism evidence="2 3">
    <name type="scientific">Acer saccharum</name>
    <name type="common">Sugar maple</name>
    <dbReference type="NCBI Taxonomy" id="4024"/>
    <lineage>
        <taxon>Eukaryota</taxon>
        <taxon>Viridiplantae</taxon>
        <taxon>Streptophyta</taxon>
        <taxon>Embryophyta</taxon>
        <taxon>Tracheophyta</taxon>
        <taxon>Spermatophyta</taxon>
        <taxon>Magnoliopsida</taxon>
        <taxon>eudicotyledons</taxon>
        <taxon>Gunneridae</taxon>
        <taxon>Pentapetalae</taxon>
        <taxon>rosids</taxon>
        <taxon>malvids</taxon>
        <taxon>Sapindales</taxon>
        <taxon>Sapindaceae</taxon>
        <taxon>Hippocastanoideae</taxon>
        <taxon>Acereae</taxon>
        <taxon>Acer</taxon>
    </lineage>
</organism>